<evidence type="ECO:0000313" key="3">
    <source>
        <dbReference type="EnsemblFungi" id="EJT74314"/>
    </source>
</evidence>
<proteinExistence type="predicted"/>
<dbReference type="EnsemblFungi" id="EJT74314">
    <property type="protein sequence ID" value="EJT74314"/>
    <property type="gene ID" value="GGTG_08155"/>
</dbReference>
<gene>
    <name evidence="3" type="primary">20348613</name>
    <name evidence="2" type="ORF">GGTG_08155</name>
</gene>
<keyword evidence="4" id="KW-1185">Reference proteome</keyword>
<dbReference type="EMBL" id="GL385398">
    <property type="protein sequence ID" value="EJT74314.1"/>
    <property type="molecule type" value="Genomic_DNA"/>
</dbReference>
<feature type="region of interest" description="Disordered" evidence="1">
    <location>
        <begin position="1"/>
        <end position="21"/>
    </location>
</feature>
<evidence type="ECO:0000313" key="4">
    <source>
        <dbReference type="Proteomes" id="UP000006039"/>
    </source>
</evidence>
<feature type="compositionally biased region" description="Basic residues" evidence="1">
    <location>
        <begin position="1"/>
        <end position="11"/>
    </location>
</feature>
<name>J3P3S0_GAET3</name>
<evidence type="ECO:0000256" key="1">
    <source>
        <dbReference type="SAM" id="MobiDB-lite"/>
    </source>
</evidence>
<reference evidence="3" key="4">
    <citation type="journal article" date="2015" name="G3 (Bethesda)">
        <title>Genome sequences of three phytopathogenic species of the Magnaporthaceae family of fungi.</title>
        <authorList>
            <person name="Okagaki L.H."/>
            <person name="Nunes C.C."/>
            <person name="Sailsbery J."/>
            <person name="Clay B."/>
            <person name="Brown D."/>
            <person name="John T."/>
            <person name="Oh Y."/>
            <person name="Young N."/>
            <person name="Fitzgerald M."/>
            <person name="Haas B.J."/>
            <person name="Zeng Q."/>
            <person name="Young S."/>
            <person name="Adiconis X."/>
            <person name="Fan L."/>
            <person name="Levin J.Z."/>
            <person name="Mitchell T.K."/>
            <person name="Okubara P.A."/>
            <person name="Farman M.L."/>
            <person name="Kohn L.M."/>
            <person name="Birren B."/>
            <person name="Ma L.-J."/>
            <person name="Dean R.A."/>
        </authorList>
    </citation>
    <scope>NUCLEOTIDE SEQUENCE</scope>
    <source>
        <strain evidence="3">R3-111a-1</strain>
    </source>
</reference>
<reference evidence="4" key="1">
    <citation type="submission" date="2010-07" db="EMBL/GenBank/DDBJ databases">
        <title>The genome sequence of Gaeumannomyces graminis var. tritici strain R3-111a-1.</title>
        <authorList>
            <consortium name="The Broad Institute Genome Sequencing Platform"/>
            <person name="Ma L.-J."/>
            <person name="Dead R."/>
            <person name="Young S."/>
            <person name="Zeng Q."/>
            <person name="Koehrsen M."/>
            <person name="Alvarado L."/>
            <person name="Berlin A."/>
            <person name="Chapman S.B."/>
            <person name="Chen Z."/>
            <person name="Freedman E."/>
            <person name="Gellesch M."/>
            <person name="Goldberg J."/>
            <person name="Griggs A."/>
            <person name="Gujja S."/>
            <person name="Heilman E.R."/>
            <person name="Heiman D."/>
            <person name="Hepburn T."/>
            <person name="Howarth C."/>
            <person name="Jen D."/>
            <person name="Larson L."/>
            <person name="Mehta T."/>
            <person name="Neiman D."/>
            <person name="Pearson M."/>
            <person name="Roberts A."/>
            <person name="Saif S."/>
            <person name="Shea T."/>
            <person name="Shenoy N."/>
            <person name="Sisk P."/>
            <person name="Stolte C."/>
            <person name="Sykes S."/>
            <person name="Walk T."/>
            <person name="White J."/>
            <person name="Yandava C."/>
            <person name="Haas B."/>
            <person name="Nusbaum C."/>
            <person name="Birren B."/>
        </authorList>
    </citation>
    <scope>NUCLEOTIDE SEQUENCE [LARGE SCALE GENOMIC DNA]</scope>
    <source>
        <strain evidence="4">R3-111a-1</strain>
    </source>
</reference>
<reference evidence="2" key="3">
    <citation type="submission" date="2010-09" db="EMBL/GenBank/DDBJ databases">
        <title>Annotation of Gaeumannomyces graminis var. tritici R3-111a-1.</title>
        <authorList>
            <consortium name="The Broad Institute Genome Sequencing Platform"/>
            <person name="Ma L.-J."/>
            <person name="Dead R."/>
            <person name="Young S.K."/>
            <person name="Zeng Q."/>
            <person name="Gargeya S."/>
            <person name="Fitzgerald M."/>
            <person name="Haas B."/>
            <person name="Abouelleil A."/>
            <person name="Alvarado L."/>
            <person name="Arachchi H.M."/>
            <person name="Berlin A."/>
            <person name="Brown A."/>
            <person name="Chapman S.B."/>
            <person name="Chen Z."/>
            <person name="Dunbar C."/>
            <person name="Freedman E."/>
            <person name="Gearin G."/>
            <person name="Gellesch M."/>
            <person name="Goldberg J."/>
            <person name="Griggs A."/>
            <person name="Gujja S."/>
            <person name="Heiman D."/>
            <person name="Howarth C."/>
            <person name="Larson L."/>
            <person name="Lui A."/>
            <person name="MacDonald P.J.P."/>
            <person name="Mehta T."/>
            <person name="Montmayeur A."/>
            <person name="Murphy C."/>
            <person name="Neiman D."/>
            <person name="Pearson M."/>
            <person name="Priest M."/>
            <person name="Roberts A."/>
            <person name="Saif S."/>
            <person name="Shea T."/>
            <person name="Shenoy N."/>
            <person name="Sisk P."/>
            <person name="Stolte C."/>
            <person name="Sykes S."/>
            <person name="Yandava C."/>
            <person name="Wortman J."/>
            <person name="Nusbaum C."/>
            <person name="Birren B."/>
        </authorList>
    </citation>
    <scope>NUCLEOTIDE SEQUENCE</scope>
    <source>
        <strain evidence="2">R3-111a-1</strain>
    </source>
</reference>
<dbReference type="HOGENOM" id="CLU_2184139_0_0_1"/>
<evidence type="ECO:0000313" key="2">
    <source>
        <dbReference type="EMBL" id="EJT74314.1"/>
    </source>
</evidence>
<reference evidence="3" key="5">
    <citation type="submission" date="2018-04" db="UniProtKB">
        <authorList>
            <consortium name="EnsemblFungi"/>
        </authorList>
    </citation>
    <scope>IDENTIFICATION</scope>
    <source>
        <strain evidence="3">R3-111a-1</strain>
    </source>
</reference>
<dbReference type="Proteomes" id="UP000006039">
    <property type="component" value="Unassembled WGS sequence"/>
</dbReference>
<dbReference type="VEuPathDB" id="FungiDB:GGTG_08155"/>
<dbReference type="GeneID" id="20348613"/>
<reference evidence="2" key="2">
    <citation type="submission" date="2010-07" db="EMBL/GenBank/DDBJ databases">
        <authorList>
            <consortium name="The Broad Institute Genome Sequencing Platform"/>
            <consortium name="Broad Institute Genome Sequencing Center for Infectious Disease"/>
            <person name="Ma L.-J."/>
            <person name="Dead R."/>
            <person name="Young S."/>
            <person name="Zeng Q."/>
            <person name="Koehrsen M."/>
            <person name="Alvarado L."/>
            <person name="Berlin A."/>
            <person name="Chapman S.B."/>
            <person name="Chen Z."/>
            <person name="Freedman E."/>
            <person name="Gellesch M."/>
            <person name="Goldberg J."/>
            <person name="Griggs A."/>
            <person name="Gujja S."/>
            <person name="Heilman E.R."/>
            <person name="Heiman D."/>
            <person name="Hepburn T."/>
            <person name="Howarth C."/>
            <person name="Jen D."/>
            <person name="Larson L."/>
            <person name="Mehta T."/>
            <person name="Neiman D."/>
            <person name="Pearson M."/>
            <person name="Roberts A."/>
            <person name="Saif S."/>
            <person name="Shea T."/>
            <person name="Shenoy N."/>
            <person name="Sisk P."/>
            <person name="Stolte C."/>
            <person name="Sykes S."/>
            <person name="Walk T."/>
            <person name="White J."/>
            <person name="Yandava C."/>
            <person name="Haas B."/>
            <person name="Nusbaum C."/>
            <person name="Birren B."/>
        </authorList>
    </citation>
    <scope>NUCLEOTIDE SEQUENCE</scope>
    <source>
        <strain evidence="2">R3-111a-1</strain>
    </source>
</reference>
<protein>
    <submittedName>
        <fullName evidence="2 3">Uncharacterized protein</fullName>
    </submittedName>
</protein>
<accession>J3P3S0</accession>
<organism evidence="2">
    <name type="scientific">Gaeumannomyces tritici (strain R3-111a-1)</name>
    <name type="common">Wheat and barley take-all root rot fungus</name>
    <name type="synonym">Gaeumannomyces graminis var. tritici</name>
    <dbReference type="NCBI Taxonomy" id="644352"/>
    <lineage>
        <taxon>Eukaryota</taxon>
        <taxon>Fungi</taxon>
        <taxon>Dikarya</taxon>
        <taxon>Ascomycota</taxon>
        <taxon>Pezizomycotina</taxon>
        <taxon>Sordariomycetes</taxon>
        <taxon>Sordariomycetidae</taxon>
        <taxon>Magnaporthales</taxon>
        <taxon>Magnaporthaceae</taxon>
        <taxon>Gaeumannomyces</taxon>
    </lineage>
</organism>
<feature type="region of interest" description="Disordered" evidence="1">
    <location>
        <begin position="56"/>
        <end position="109"/>
    </location>
</feature>
<dbReference type="RefSeq" id="XP_009224258.1">
    <property type="nucleotide sequence ID" value="XM_009225994.1"/>
</dbReference>
<dbReference type="AlphaFoldDB" id="J3P3S0"/>
<sequence length="109" mass="12038">MKQKKQKKRRTTSTWTRHQMPHRHSRLLTFPSVQLLAAPVAVWCTLALDAQIGRLRAGGGRDKGPARGGLAPTPSLGAPPSLFDWDIQQQQRAPDFDQENSGGCVCRPP</sequence>